<keyword evidence="1" id="KW-0805">Transcription regulation</keyword>
<evidence type="ECO:0000256" key="4">
    <source>
        <dbReference type="PROSITE-ProRule" id="PRU01091"/>
    </source>
</evidence>
<sequence length="168" mass="20061">MNNLILYYPPILELKDKNPVDTPLTILDRFVVDQMDAAIDFREMLYKVNTITKRNTILPIELSENEKAFRMYGIEIYPERLEIVTDNQTLQLSSKELHLFIFLLQNFDKYVKLWELQCVLSNNQEEIKLQTVNMLIMNLRKKLLNLSRKIEVKSRRKIGYRILISDHE</sequence>
<dbReference type="Gene3D" id="1.10.10.10">
    <property type="entry name" value="Winged helix-like DNA-binding domain superfamily/Winged helix DNA-binding domain"/>
    <property type="match status" value="1"/>
</dbReference>
<dbReference type="KEGG" id="plw:D5F53_32740"/>
<gene>
    <name evidence="6" type="ORF">D5F53_32740</name>
</gene>
<dbReference type="GO" id="GO:0003677">
    <property type="term" value="F:DNA binding"/>
    <property type="evidence" value="ECO:0007669"/>
    <property type="project" value="UniProtKB-UniRule"/>
</dbReference>
<evidence type="ECO:0000256" key="1">
    <source>
        <dbReference type="ARBA" id="ARBA00023015"/>
    </source>
</evidence>
<dbReference type="SUPFAM" id="SSF46894">
    <property type="entry name" value="C-terminal effector domain of the bipartite response regulators"/>
    <property type="match status" value="1"/>
</dbReference>
<keyword evidence="3" id="KW-0804">Transcription</keyword>
<dbReference type="InterPro" id="IPR016032">
    <property type="entry name" value="Sig_transdc_resp-reg_C-effctor"/>
</dbReference>
<dbReference type="PROSITE" id="PS51755">
    <property type="entry name" value="OMPR_PHOB"/>
    <property type="match status" value="1"/>
</dbReference>
<evidence type="ECO:0000256" key="3">
    <source>
        <dbReference type="ARBA" id="ARBA00023163"/>
    </source>
</evidence>
<feature type="domain" description="OmpR/PhoB-type" evidence="5">
    <location>
        <begin position="66"/>
        <end position="164"/>
    </location>
</feature>
<evidence type="ECO:0000313" key="6">
    <source>
        <dbReference type="EMBL" id="AYB48091.1"/>
    </source>
</evidence>
<dbReference type="Pfam" id="PF00486">
    <property type="entry name" value="Trans_reg_C"/>
    <property type="match status" value="1"/>
</dbReference>
<name>A0A385TX96_PAELA</name>
<keyword evidence="2 4" id="KW-0238">DNA-binding</keyword>
<proteinExistence type="predicted"/>
<keyword evidence="6" id="KW-0614">Plasmid</keyword>
<keyword evidence="7" id="KW-1185">Reference proteome</keyword>
<dbReference type="InterPro" id="IPR036388">
    <property type="entry name" value="WH-like_DNA-bd_sf"/>
</dbReference>
<geneLocation type="plasmid" evidence="6 7">
    <name>pAZOPL1</name>
</geneLocation>
<dbReference type="EMBL" id="CP032413">
    <property type="protein sequence ID" value="AYB48091.1"/>
    <property type="molecule type" value="Genomic_DNA"/>
</dbReference>
<feature type="DNA-binding region" description="OmpR/PhoB-type" evidence="4">
    <location>
        <begin position="66"/>
        <end position="164"/>
    </location>
</feature>
<dbReference type="AlphaFoldDB" id="A0A385TX96"/>
<dbReference type="GO" id="GO:0000160">
    <property type="term" value="P:phosphorelay signal transduction system"/>
    <property type="evidence" value="ECO:0007669"/>
    <property type="project" value="InterPro"/>
</dbReference>
<organism evidence="6 7">
    <name type="scientific">Paenibacillus lautus</name>
    <name type="common">Bacillus lautus</name>
    <dbReference type="NCBI Taxonomy" id="1401"/>
    <lineage>
        <taxon>Bacteria</taxon>
        <taxon>Bacillati</taxon>
        <taxon>Bacillota</taxon>
        <taxon>Bacilli</taxon>
        <taxon>Bacillales</taxon>
        <taxon>Paenibacillaceae</taxon>
        <taxon>Paenibacillus</taxon>
    </lineage>
</organism>
<dbReference type="Proteomes" id="UP000266552">
    <property type="component" value="Plasmid pAZOPL1"/>
</dbReference>
<accession>A0A385TX96</accession>
<evidence type="ECO:0000256" key="2">
    <source>
        <dbReference type="ARBA" id="ARBA00023125"/>
    </source>
</evidence>
<reference evidence="6 7" key="1">
    <citation type="submission" date="2018-09" db="EMBL/GenBank/DDBJ databases">
        <title>Genome Sequence of Paenibacillus lautus Strain E7593-69, Azo Dye-Degrading Bacteria, Isolated from Commercial Tattoo Inks.</title>
        <authorList>
            <person name="Nho S.W."/>
            <person name="Kim S.-J."/>
            <person name="Kweon O."/>
            <person name="Cerniglia C.E."/>
        </authorList>
    </citation>
    <scope>NUCLEOTIDE SEQUENCE [LARGE SCALE GENOMIC DNA]</scope>
    <source>
        <strain evidence="6 7">E7593-69</strain>
        <plasmid evidence="6 7">pAZOPL1</plasmid>
    </source>
</reference>
<evidence type="ECO:0000313" key="7">
    <source>
        <dbReference type="Proteomes" id="UP000266552"/>
    </source>
</evidence>
<dbReference type="GO" id="GO:0006355">
    <property type="term" value="P:regulation of DNA-templated transcription"/>
    <property type="evidence" value="ECO:0007669"/>
    <property type="project" value="InterPro"/>
</dbReference>
<dbReference type="InterPro" id="IPR001867">
    <property type="entry name" value="OmpR/PhoB-type_DNA-bd"/>
</dbReference>
<protein>
    <submittedName>
        <fullName evidence="6">DNA-binding response regulator</fullName>
    </submittedName>
</protein>
<evidence type="ECO:0000259" key="5">
    <source>
        <dbReference type="PROSITE" id="PS51755"/>
    </source>
</evidence>